<keyword evidence="3" id="KW-1185">Reference proteome</keyword>
<evidence type="ECO:0000313" key="2">
    <source>
        <dbReference type="EMBL" id="ETO22188.1"/>
    </source>
</evidence>
<reference evidence="2 3" key="1">
    <citation type="journal article" date="2013" name="Curr. Biol.">
        <title>The Genome of the Foraminiferan Reticulomyxa filosa.</title>
        <authorList>
            <person name="Glockner G."/>
            <person name="Hulsmann N."/>
            <person name="Schleicher M."/>
            <person name="Noegel A.A."/>
            <person name="Eichinger L."/>
            <person name="Gallinger C."/>
            <person name="Pawlowski J."/>
            <person name="Sierra R."/>
            <person name="Euteneuer U."/>
            <person name="Pillet L."/>
            <person name="Moustafa A."/>
            <person name="Platzer M."/>
            <person name="Groth M."/>
            <person name="Szafranski K."/>
            <person name="Schliwa M."/>
        </authorList>
    </citation>
    <scope>NUCLEOTIDE SEQUENCE [LARGE SCALE GENOMIC DNA]</scope>
</reference>
<gene>
    <name evidence="2" type="ORF">RFI_15012</name>
</gene>
<evidence type="ECO:0000256" key="1">
    <source>
        <dbReference type="SAM" id="SignalP"/>
    </source>
</evidence>
<comment type="caution">
    <text evidence="2">The sequence shown here is derived from an EMBL/GenBank/DDBJ whole genome shotgun (WGS) entry which is preliminary data.</text>
</comment>
<sequence length="163" mass="18593">IVLALTVAMFVIAYVIGSGSHVSTPDRGWEEKAKPTVWSFVCPFSTKNISAVIGKEEDDKMVALVADAIECELALFLFQKKKLWEKTKDNAFLYLPPDAINEAAQFQKKLKVEDNAIWQKAFDKFEQHLSWYQLSYLESYWGFITPKSSLKTRQSANGEKAQY</sequence>
<dbReference type="Proteomes" id="UP000023152">
    <property type="component" value="Unassembled WGS sequence"/>
</dbReference>
<dbReference type="EMBL" id="ASPP01010957">
    <property type="protein sequence ID" value="ETO22188.1"/>
    <property type="molecule type" value="Genomic_DNA"/>
</dbReference>
<organism evidence="2 3">
    <name type="scientific">Reticulomyxa filosa</name>
    <dbReference type="NCBI Taxonomy" id="46433"/>
    <lineage>
        <taxon>Eukaryota</taxon>
        <taxon>Sar</taxon>
        <taxon>Rhizaria</taxon>
        <taxon>Retaria</taxon>
        <taxon>Foraminifera</taxon>
        <taxon>Monothalamids</taxon>
        <taxon>Reticulomyxidae</taxon>
        <taxon>Reticulomyxa</taxon>
    </lineage>
</organism>
<keyword evidence="1" id="KW-0732">Signal</keyword>
<feature type="signal peptide" evidence="1">
    <location>
        <begin position="1"/>
        <end position="17"/>
    </location>
</feature>
<feature type="chain" id="PRO_5004975577" evidence="1">
    <location>
        <begin position="18"/>
        <end position="163"/>
    </location>
</feature>
<feature type="non-terminal residue" evidence="2">
    <location>
        <position position="1"/>
    </location>
</feature>
<accession>X6N8E9</accession>
<protein>
    <submittedName>
        <fullName evidence="2">Uncharacterized protein</fullName>
    </submittedName>
</protein>
<proteinExistence type="predicted"/>
<dbReference type="AlphaFoldDB" id="X6N8E9"/>
<name>X6N8E9_RETFI</name>
<evidence type="ECO:0000313" key="3">
    <source>
        <dbReference type="Proteomes" id="UP000023152"/>
    </source>
</evidence>